<feature type="signal peptide" evidence="13">
    <location>
        <begin position="1"/>
        <end position="20"/>
    </location>
</feature>
<feature type="transmembrane region" description="Helical" evidence="12">
    <location>
        <begin position="292"/>
        <end position="311"/>
    </location>
</feature>
<evidence type="ECO:0000256" key="13">
    <source>
        <dbReference type="SAM" id="SignalP"/>
    </source>
</evidence>
<feature type="region of interest" description="Disordered" evidence="11">
    <location>
        <begin position="551"/>
        <end position="591"/>
    </location>
</feature>
<dbReference type="Pfam" id="PF13855">
    <property type="entry name" value="LRR_8"/>
    <property type="match status" value="1"/>
</dbReference>
<dbReference type="SUPFAM" id="SSF81321">
    <property type="entry name" value="Family A G protein-coupled receptor-like"/>
    <property type="match status" value="1"/>
</dbReference>
<dbReference type="InterPro" id="IPR032675">
    <property type="entry name" value="LRR_dom_sf"/>
</dbReference>
<dbReference type="Pfam" id="PF00001">
    <property type="entry name" value="7tm_1"/>
    <property type="match status" value="1"/>
</dbReference>
<evidence type="ECO:0000256" key="5">
    <source>
        <dbReference type="ARBA" id="ARBA00022737"/>
    </source>
</evidence>
<evidence type="ECO:0000256" key="3">
    <source>
        <dbReference type="ARBA" id="ARBA00022614"/>
    </source>
</evidence>
<feature type="transmembrane region" description="Helical" evidence="12">
    <location>
        <begin position="331"/>
        <end position="352"/>
    </location>
</feature>
<evidence type="ECO:0000313" key="15">
    <source>
        <dbReference type="EMBL" id="RMX53277.1"/>
    </source>
</evidence>
<feature type="transmembrane region" description="Helical" evidence="12">
    <location>
        <begin position="460"/>
        <end position="485"/>
    </location>
</feature>
<evidence type="ECO:0000313" key="16">
    <source>
        <dbReference type="Proteomes" id="UP000275408"/>
    </source>
</evidence>
<evidence type="ECO:0000256" key="11">
    <source>
        <dbReference type="SAM" id="MobiDB-lite"/>
    </source>
</evidence>
<feature type="domain" description="G-protein coupled receptors family 1 profile" evidence="14">
    <location>
        <begin position="270"/>
        <end position="522"/>
    </location>
</feature>
<feature type="compositionally biased region" description="Low complexity" evidence="11">
    <location>
        <begin position="551"/>
        <end position="560"/>
    </location>
</feature>
<dbReference type="AlphaFoldDB" id="A0A3M6UHY4"/>
<dbReference type="PROSITE" id="PS50262">
    <property type="entry name" value="G_PROTEIN_RECEP_F1_2"/>
    <property type="match status" value="1"/>
</dbReference>
<feature type="transmembrane region" description="Helical" evidence="12">
    <location>
        <begin position="261"/>
        <end position="280"/>
    </location>
</feature>
<dbReference type="GO" id="GO:0007189">
    <property type="term" value="P:adenylate cyclase-activating G protein-coupled receptor signaling pathway"/>
    <property type="evidence" value="ECO:0007669"/>
    <property type="project" value="TreeGrafter"/>
</dbReference>
<evidence type="ECO:0000256" key="2">
    <source>
        <dbReference type="ARBA" id="ARBA00022475"/>
    </source>
</evidence>
<keyword evidence="3" id="KW-0433">Leucine-rich repeat</keyword>
<dbReference type="GO" id="GO:0005886">
    <property type="term" value="C:plasma membrane"/>
    <property type="evidence" value="ECO:0007669"/>
    <property type="project" value="UniProtKB-SubCell"/>
</dbReference>
<evidence type="ECO:0000256" key="10">
    <source>
        <dbReference type="ARBA" id="ARBA00023224"/>
    </source>
</evidence>
<reference evidence="15 16" key="1">
    <citation type="journal article" date="2018" name="Sci. Rep.">
        <title>Comparative analysis of the Pocillopora damicornis genome highlights role of immune system in coral evolution.</title>
        <authorList>
            <person name="Cunning R."/>
            <person name="Bay R.A."/>
            <person name="Gillette P."/>
            <person name="Baker A.C."/>
            <person name="Traylor-Knowles N."/>
        </authorList>
    </citation>
    <scope>NUCLEOTIDE SEQUENCE [LARGE SCALE GENOMIC DNA]</scope>
    <source>
        <strain evidence="15">RSMAS</strain>
        <tissue evidence="15">Whole animal</tissue>
    </source>
</reference>
<name>A0A3M6UHY4_POCDA</name>
<evidence type="ECO:0000256" key="7">
    <source>
        <dbReference type="ARBA" id="ARBA00023040"/>
    </source>
</evidence>
<keyword evidence="5" id="KW-0677">Repeat</keyword>
<keyword evidence="6 12" id="KW-1133">Transmembrane helix</keyword>
<feature type="compositionally biased region" description="Polar residues" evidence="11">
    <location>
        <begin position="578"/>
        <end position="591"/>
    </location>
</feature>
<dbReference type="STRING" id="46731.A0A3M6UHY4"/>
<keyword evidence="10" id="KW-0807">Transducer</keyword>
<keyword evidence="13" id="KW-0732">Signal</keyword>
<organism evidence="15 16">
    <name type="scientific">Pocillopora damicornis</name>
    <name type="common">Cauliflower coral</name>
    <name type="synonym">Millepora damicornis</name>
    <dbReference type="NCBI Taxonomy" id="46731"/>
    <lineage>
        <taxon>Eukaryota</taxon>
        <taxon>Metazoa</taxon>
        <taxon>Cnidaria</taxon>
        <taxon>Anthozoa</taxon>
        <taxon>Hexacorallia</taxon>
        <taxon>Scleractinia</taxon>
        <taxon>Astrocoeniina</taxon>
        <taxon>Pocilloporidae</taxon>
        <taxon>Pocillopora</taxon>
    </lineage>
</organism>
<evidence type="ECO:0000256" key="12">
    <source>
        <dbReference type="SAM" id="Phobius"/>
    </source>
</evidence>
<keyword evidence="8 12" id="KW-0472">Membrane</keyword>
<dbReference type="InterPro" id="IPR017452">
    <property type="entry name" value="GPCR_Rhodpsn_7TM"/>
</dbReference>
<sequence length="591" mass="66143">MDPWLVLAMIFFQASFLCEAATSRNSSCTKIYGESGLHARCTIESVEELSTILHNPNDVKSLSIVSSDLETIPEGAFRNFTSLVNLSLPNNSIRTIKGGAFSGLNHLQRLELSGNQLIEWEGNFTNSLPSLILLDLSGNSKFVLPTFLLKLRMLKEIKGVTWNDPCANCSLVKNHTLKEGEFKNNGVNIETSELRKGDYLVGNMGHCRVNRLEASQEVVGYANHGFFPRCLEIKACFDNEIRVTPLHRCWDIDNKILSIEFLIAPIAMILNLTVIVVTLTTRVLRRNVTMCLTSNMALSDFLVSLYTLILVCTRLKPYTEFMLFMKNLCNALGFIWLSSAIVSIKTSLILTVERYLAVVYCMQPSLRITRKIAFILVLITWCLGVSIAVLPLVNISVYDGNTFCIPIRPIKDIPHSYELSIGLSLWGIVLYFITIPFYIKVFKTVKKTEKKAGIKRDGTLARRIGALVLSNMIFFLVPIVIAFLWLTTNIQEVMSPQSREILTGVLPTILFSFNSLINPLLYAFRAEKFRKAIKIKIDYICLRKGRSTSLTSSLSGRLRGPTVSSNNGGGSPGRQTPELRTSRSVLSLTKI</sequence>
<dbReference type="Proteomes" id="UP000275408">
    <property type="component" value="Unassembled WGS sequence"/>
</dbReference>
<keyword evidence="16" id="KW-1185">Reference proteome</keyword>
<protein>
    <recommendedName>
        <fullName evidence="14">G-protein coupled receptors family 1 profile domain-containing protein</fullName>
    </recommendedName>
</protein>
<keyword evidence="4 12" id="KW-0812">Transmembrane</keyword>
<feature type="transmembrane region" description="Helical" evidence="12">
    <location>
        <begin position="505"/>
        <end position="524"/>
    </location>
</feature>
<dbReference type="PANTHER" id="PTHR24372">
    <property type="entry name" value="GLYCOPROTEIN HORMONE RECEPTOR"/>
    <property type="match status" value="1"/>
</dbReference>
<feature type="chain" id="PRO_5018060572" description="G-protein coupled receptors family 1 profile domain-containing protein" evidence="13">
    <location>
        <begin position="21"/>
        <end position="591"/>
    </location>
</feature>
<feature type="transmembrane region" description="Helical" evidence="12">
    <location>
        <begin position="419"/>
        <end position="439"/>
    </location>
</feature>
<dbReference type="Gene3D" id="3.80.10.10">
    <property type="entry name" value="Ribonuclease Inhibitor"/>
    <property type="match status" value="1"/>
</dbReference>
<evidence type="ECO:0000256" key="8">
    <source>
        <dbReference type="ARBA" id="ARBA00023136"/>
    </source>
</evidence>
<evidence type="ECO:0000256" key="6">
    <source>
        <dbReference type="ARBA" id="ARBA00022989"/>
    </source>
</evidence>
<keyword evidence="9" id="KW-0675">Receptor</keyword>
<gene>
    <name evidence="15" type="ORF">pdam_00015264</name>
</gene>
<dbReference type="PRINTS" id="PR00237">
    <property type="entry name" value="GPCRRHODOPSN"/>
</dbReference>
<dbReference type="Gene3D" id="1.20.1070.10">
    <property type="entry name" value="Rhodopsin 7-helix transmembrane proteins"/>
    <property type="match status" value="1"/>
</dbReference>
<dbReference type="InterPro" id="IPR000276">
    <property type="entry name" value="GPCR_Rhodpsn"/>
</dbReference>
<keyword evidence="7" id="KW-0297">G-protein coupled receptor</keyword>
<dbReference type="GO" id="GO:0009755">
    <property type="term" value="P:hormone-mediated signaling pathway"/>
    <property type="evidence" value="ECO:0007669"/>
    <property type="project" value="TreeGrafter"/>
</dbReference>
<evidence type="ECO:0000256" key="4">
    <source>
        <dbReference type="ARBA" id="ARBA00022692"/>
    </source>
</evidence>
<evidence type="ECO:0000259" key="14">
    <source>
        <dbReference type="PROSITE" id="PS50262"/>
    </source>
</evidence>
<dbReference type="GO" id="GO:0008528">
    <property type="term" value="F:G protein-coupled peptide receptor activity"/>
    <property type="evidence" value="ECO:0007669"/>
    <property type="project" value="TreeGrafter"/>
</dbReference>
<dbReference type="OrthoDB" id="676979at2759"/>
<dbReference type="EMBL" id="RCHS01001480">
    <property type="protein sequence ID" value="RMX53277.1"/>
    <property type="molecule type" value="Genomic_DNA"/>
</dbReference>
<comment type="subcellular location">
    <subcellularLocation>
        <location evidence="1">Cell membrane</location>
        <topology evidence="1">Multi-pass membrane protein</topology>
    </subcellularLocation>
</comment>
<dbReference type="PANTHER" id="PTHR24372:SF77">
    <property type="entry name" value="G-PROTEIN COUPLED RECEPTORS FAMILY 1 PROFILE DOMAIN-CONTAINING PROTEIN"/>
    <property type="match status" value="1"/>
</dbReference>
<evidence type="ECO:0000256" key="9">
    <source>
        <dbReference type="ARBA" id="ARBA00023170"/>
    </source>
</evidence>
<feature type="transmembrane region" description="Helical" evidence="12">
    <location>
        <begin position="372"/>
        <end position="393"/>
    </location>
</feature>
<dbReference type="InterPro" id="IPR001611">
    <property type="entry name" value="Leu-rich_rpt"/>
</dbReference>
<proteinExistence type="predicted"/>
<comment type="caution">
    <text evidence="15">The sequence shown here is derived from an EMBL/GenBank/DDBJ whole genome shotgun (WGS) entry which is preliminary data.</text>
</comment>
<evidence type="ECO:0000256" key="1">
    <source>
        <dbReference type="ARBA" id="ARBA00004651"/>
    </source>
</evidence>
<accession>A0A3M6UHY4</accession>
<keyword evidence="2" id="KW-1003">Cell membrane</keyword>
<dbReference type="SUPFAM" id="SSF52058">
    <property type="entry name" value="L domain-like"/>
    <property type="match status" value="1"/>
</dbReference>